<dbReference type="PRINTS" id="PR00344">
    <property type="entry name" value="BCTRLSENSOR"/>
</dbReference>
<keyword evidence="8" id="KW-0812">Transmembrane</keyword>
<reference evidence="10 11" key="1">
    <citation type="submission" date="2019-07" db="EMBL/GenBank/DDBJ databases">
        <title>Whole genome shotgun sequence of Adhaeribacter aerolatus NBRC 106133.</title>
        <authorList>
            <person name="Hosoyama A."/>
            <person name="Uohara A."/>
            <person name="Ohji S."/>
            <person name="Ichikawa N."/>
        </authorList>
    </citation>
    <scope>NUCLEOTIDE SEQUENCE [LARGE SCALE GENOMIC DNA]</scope>
    <source>
        <strain evidence="10 11">NBRC 106133</strain>
    </source>
</reference>
<dbReference type="Proteomes" id="UP000321532">
    <property type="component" value="Unassembled WGS sequence"/>
</dbReference>
<dbReference type="EMBL" id="BJYS01000001">
    <property type="protein sequence ID" value="GEO02353.1"/>
    <property type="molecule type" value="Genomic_DNA"/>
</dbReference>
<protein>
    <recommendedName>
        <fullName evidence="2">histidine kinase</fullName>
        <ecNumber evidence="2">2.7.13.3</ecNumber>
    </recommendedName>
</protein>
<evidence type="ECO:0000256" key="5">
    <source>
        <dbReference type="ARBA" id="ARBA00022777"/>
    </source>
</evidence>
<feature type="transmembrane region" description="Helical" evidence="8">
    <location>
        <begin position="6"/>
        <end position="25"/>
    </location>
</feature>
<gene>
    <name evidence="10" type="ORF">AAE02nite_00170</name>
</gene>
<evidence type="ECO:0000256" key="7">
    <source>
        <dbReference type="ARBA" id="ARBA00023012"/>
    </source>
</evidence>
<dbReference type="PROSITE" id="PS50109">
    <property type="entry name" value="HIS_KIN"/>
    <property type="match status" value="1"/>
</dbReference>
<name>A0A512ARL1_9BACT</name>
<dbReference type="EC" id="2.7.13.3" evidence="2"/>
<sequence length="451" mass="51640">MSFNNFRVQVALRVLALAFTLWLFLYLDFQSRFTGTLIFLGVLISLQIIFLIRYLEKSNQQLNKFLDSIHYDDFTETYSPRGEGEVFDKLYLKFNQVLHKFREIRAEKEADAHYYRTVVQHVGTGIISFNKKNSEIHLLNSAAKRLLGVNHLNNLHDLKLSDTKATEALLHLPHGEKTLLKIDQAGQVVQLSVNAIEIRLRGEEYRILSVQNIQQELEEKEMEAWQNLIKILTHEIMNSVTPISSLAASVSEELTDHLRHPDQNHLVRKDDLTDIQLAMQTIQRRSEGLVKFVHEFRNLTQVPPPQLTHIHLPDLFNRLVLLLKPDLEANCVMLQVDSPPPIILVADENLLEQVLINLIKNAVQALQQQEDKRIKLAAYQNDKGRLVLEVTDNGPGIKKEALDKIFIPFYTTKKTGSGIGLSLSKQIMRLHNGTISVHSPENGGCTFRLQF</sequence>
<dbReference type="GO" id="GO:0000160">
    <property type="term" value="P:phosphorelay signal transduction system"/>
    <property type="evidence" value="ECO:0007669"/>
    <property type="project" value="UniProtKB-KW"/>
</dbReference>
<feature type="transmembrane region" description="Helical" evidence="8">
    <location>
        <begin position="37"/>
        <end position="55"/>
    </location>
</feature>
<evidence type="ECO:0000256" key="2">
    <source>
        <dbReference type="ARBA" id="ARBA00012438"/>
    </source>
</evidence>
<dbReference type="InterPro" id="IPR004358">
    <property type="entry name" value="Sig_transdc_His_kin-like_C"/>
</dbReference>
<dbReference type="InterPro" id="IPR003594">
    <property type="entry name" value="HATPase_dom"/>
</dbReference>
<dbReference type="GO" id="GO:0004673">
    <property type="term" value="F:protein histidine kinase activity"/>
    <property type="evidence" value="ECO:0007669"/>
    <property type="project" value="UniProtKB-EC"/>
</dbReference>
<comment type="caution">
    <text evidence="10">The sequence shown here is derived from an EMBL/GenBank/DDBJ whole genome shotgun (WGS) entry which is preliminary data.</text>
</comment>
<evidence type="ECO:0000256" key="1">
    <source>
        <dbReference type="ARBA" id="ARBA00000085"/>
    </source>
</evidence>
<keyword evidence="5 10" id="KW-0418">Kinase</keyword>
<evidence type="ECO:0000313" key="10">
    <source>
        <dbReference type="EMBL" id="GEO02353.1"/>
    </source>
</evidence>
<evidence type="ECO:0000259" key="9">
    <source>
        <dbReference type="PROSITE" id="PS50109"/>
    </source>
</evidence>
<keyword evidence="4" id="KW-0547">Nucleotide-binding</keyword>
<comment type="catalytic activity">
    <reaction evidence="1">
        <text>ATP + protein L-histidine = ADP + protein N-phospho-L-histidine.</text>
        <dbReference type="EC" id="2.7.13.3"/>
    </reaction>
</comment>
<evidence type="ECO:0000256" key="4">
    <source>
        <dbReference type="ARBA" id="ARBA00022741"/>
    </source>
</evidence>
<keyword evidence="6" id="KW-0067">ATP-binding</keyword>
<dbReference type="Pfam" id="PF02518">
    <property type="entry name" value="HATPase_c"/>
    <property type="match status" value="1"/>
</dbReference>
<dbReference type="RefSeq" id="WP_146894395.1">
    <property type="nucleotide sequence ID" value="NZ_BJYS01000001.1"/>
</dbReference>
<keyword evidence="8" id="KW-1133">Transmembrane helix</keyword>
<dbReference type="AlphaFoldDB" id="A0A512ARL1"/>
<proteinExistence type="predicted"/>
<evidence type="ECO:0000313" key="11">
    <source>
        <dbReference type="Proteomes" id="UP000321532"/>
    </source>
</evidence>
<accession>A0A512ARL1</accession>
<dbReference type="Gene3D" id="3.30.565.10">
    <property type="entry name" value="Histidine kinase-like ATPase, C-terminal domain"/>
    <property type="match status" value="1"/>
</dbReference>
<evidence type="ECO:0000256" key="3">
    <source>
        <dbReference type="ARBA" id="ARBA00022679"/>
    </source>
</evidence>
<evidence type="ECO:0000256" key="6">
    <source>
        <dbReference type="ARBA" id="ARBA00022840"/>
    </source>
</evidence>
<dbReference type="PANTHER" id="PTHR43065:SF46">
    <property type="entry name" value="C4-DICARBOXYLATE TRANSPORT SENSOR PROTEIN DCTB"/>
    <property type="match status" value="1"/>
</dbReference>
<keyword evidence="3" id="KW-0808">Transferase</keyword>
<dbReference type="InterPro" id="IPR005467">
    <property type="entry name" value="His_kinase_dom"/>
</dbReference>
<organism evidence="10 11">
    <name type="scientific">Adhaeribacter aerolatus</name>
    <dbReference type="NCBI Taxonomy" id="670289"/>
    <lineage>
        <taxon>Bacteria</taxon>
        <taxon>Pseudomonadati</taxon>
        <taxon>Bacteroidota</taxon>
        <taxon>Cytophagia</taxon>
        <taxon>Cytophagales</taxon>
        <taxon>Hymenobacteraceae</taxon>
        <taxon>Adhaeribacter</taxon>
    </lineage>
</organism>
<evidence type="ECO:0000256" key="8">
    <source>
        <dbReference type="SAM" id="Phobius"/>
    </source>
</evidence>
<feature type="domain" description="Histidine kinase" evidence="9">
    <location>
        <begin position="231"/>
        <end position="451"/>
    </location>
</feature>
<dbReference type="SUPFAM" id="SSF55874">
    <property type="entry name" value="ATPase domain of HSP90 chaperone/DNA topoisomerase II/histidine kinase"/>
    <property type="match status" value="1"/>
</dbReference>
<dbReference type="OrthoDB" id="1931120at2"/>
<dbReference type="PANTHER" id="PTHR43065">
    <property type="entry name" value="SENSOR HISTIDINE KINASE"/>
    <property type="match status" value="1"/>
</dbReference>
<dbReference type="InterPro" id="IPR036890">
    <property type="entry name" value="HATPase_C_sf"/>
</dbReference>
<dbReference type="GO" id="GO:0005524">
    <property type="term" value="F:ATP binding"/>
    <property type="evidence" value="ECO:0007669"/>
    <property type="project" value="UniProtKB-KW"/>
</dbReference>
<keyword evidence="7" id="KW-0902">Two-component regulatory system</keyword>
<keyword evidence="11" id="KW-1185">Reference proteome</keyword>
<keyword evidence="8" id="KW-0472">Membrane</keyword>
<dbReference type="SMART" id="SM00387">
    <property type="entry name" value="HATPase_c"/>
    <property type="match status" value="1"/>
</dbReference>